<evidence type="ECO:0000313" key="2">
    <source>
        <dbReference type="EMBL" id="MBL1084308.1"/>
    </source>
</evidence>
<dbReference type="EMBL" id="JAERRK010000010">
    <property type="protein sequence ID" value="MBL1084308.1"/>
    <property type="molecule type" value="Genomic_DNA"/>
</dbReference>
<feature type="region of interest" description="Disordered" evidence="1">
    <location>
        <begin position="86"/>
        <end position="119"/>
    </location>
</feature>
<feature type="compositionally biased region" description="Polar residues" evidence="1">
    <location>
        <begin position="98"/>
        <end position="107"/>
    </location>
</feature>
<organism evidence="2 3">
    <name type="scientific">Streptomyces actinomycinicus</name>
    <dbReference type="NCBI Taxonomy" id="1695166"/>
    <lineage>
        <taxon>Bacteria</taxon>
        <taxon>Bacillati</taxon>
        <taxon>Actinomycetota</taxon>
        <taxon>Actinomycetes</taxon>
        <taxon>Kitasatosporales</taxon>
        <taxon>Streptomycetaceae</taxon>
        <taxon>Streptomyces</taxon>
    </lineage>
</organism>
<dbReference type="Proteomes" id="UP000661858">
    <property type="component" value="Unassembled WGS sequence"/>
</dbReference>
<gene>
    <name evidence="2" type="ORF">JK359_20440</name>
</gene>
<reference evidence="2" key="1">
    <citation type="submission" date="2021-01" db="EMBL/GenBank/DDBJ databases">
        <title>WGS of actinomycetes isolated from Thailand.</title>
        <authorList>
            <person name="Thawai C."/>
        </authorList>
    </citation>
    <scope>NUCLEOTIDE SEQUENCE</scope>
    <source>
        <strain evidence="2">RCU-197</strain>
    </source>
</reference>
<keyword evidence="3" id="KW-1185">Reference proteome</keyword>
<evidence type="ECO:0000256" key="1">
    <source>
        <dbReference type="SAM" id="MobiDB-lite"/>
    </source>
</evidence>
<accession>A0A937EKT8</accession>
<sequence length="198" mass="21439">MVLGGGTASPVQVAPPGDAGYTVTVGTPVPFTHPTDTPATPYIDRDGTFHYQQSAALYGADDPRVWDFYTGRDFDTATFDRTLSTAVNPADPADRNDGTTQRCNDSPTGREASYAPSGSGYAQKNYCDLSGVWVDPDTGDWYGLVHNEFTPRPFGDGLHYDAVDYAVSTDRGRTWTIKDHVITSPYSTGRGDTKAFPH</sequence>
<protein>
    <submittedName>
        <fullName evidence="2">Uncharacterized protein</fullName>
    </submittedName>
</protein>
<name>A0A937EKT8_9ACTN</name>
<dbReference type="AlphaFoldDB" id="A0A937EKT8"/>
<proteinExistence type="predicted"/>
<evidence type="ECO:0000313" key="3">
    <source>
        <dbReference type="Proteomes" id="UP000661858"/>
    </source>
</evidence>
<comment type="caution">
    <text evidence="2">The sequence shown here is derived from an EMBL/GenBank/DDBJ whole genome shotgun (WGS) entry which is preliminary data.</text>
</comment>
<feature type="non-terminal residue" evidence="2">
    <location>
        <position position="198"/>
    </location>
</feature>